<feature type="domain" description="WGR" evidence="2">
    <location>
        <begin position="1"/>
        <end position="73"/>
    </location>
</feature>
<dbReference type="InterPro" id="IPR050458">
    <property type="entry name" value="LolB"/>
</dbReference>
<dbReference type="Pfam" id="PF05406">
    <property type="entry name" value="WGR"/>
    <property type="match status" value="1"/>
</dbReference>
<proteinExistence type="predicted"/>
<sequence>MKKHFIYSENGSEIFWQIEISGLSLVLSSGKTGNAIAKRSIRNFKTREQCFKEFQKLIDQKSELGFRESDRIPTFKTLNGNTDYLTTWNAILEASDRKQALRSYFEILTETEDCKKLLDQIVSKIEEIYIENDQFVFTLPWHYDEETKVHIRWNAPYIGRIHSSVPHSMAKFVTNFNGVSFHHDNDDLAITWVLGVEPKDKEKSALVVGDGGWEEEILEEGDDWWIAPLEILEQDFGDVQCFGAFDESQNWFVYHPVVKNRFGELAITTVSHESCEMEEAVVRYGMGGFILREIASWILDIDIDSGKDLALSGSPVVTRAFQEFVAHKAVTLSENHPEVAKRLLKCDWHALADSIHKTISKWVRSLAKEGVVEEDILVIDSYWDDAGEVIFLGLDWHSGTDYEDAISEGANEIDYPLDFTSFYKLVLGKDQNAELDGDEVVETLEDDYSIIRDILTYLSIENLISVANGEDFQKLPLDEKGVYIAYSHYHDEEAEVVYHSIEGIKKEFFKSLFSTEGKNKKEREVPEEEQELIDDIVGDVMENYPWIWKDTIEKSMNRLAENFQENKERYQREFNKILEYKEKVDEEEKTTLSNLGMQMSSAALNRFLRENKPDAAKWVLQCYSDIYRSLEINGNSTFTGNETGNLYNTAEYFAGDIIVFITKYNESQYLALLEDLLPADIQDARLVFNLACLNSLEKNKENVLRYTKLALSLGKPKKDFEDSDFDNFKDDPEFHSLVVLH</sequence>
<dbReference type="RefSeq" id="WP_002764721.1">
    <property type="nucleotide sequence ID" value="NZ_AKWM02000082.1"/>
</dbReference>
<evidence type="ECO:0000313" key="3">
    <source>
        <dbReference type="EMBL" id="EKR98258.1"/>
    </source>
</evidence>
<dbReference type="PANTHER" id="PTHR30634">
    <property type="entry name" value="OUTER MEMBRANE LOLAB LIPOPROTEIN INSERTION APPARATUS"/>
    <property type="match status" value="1"/>
</dbReference>
<evidence type="ECO:0000256" key="1">
    <source>
        <dbReference type="SAM" id="Coils"/>
    </source>
</evidence>
<dbReference type="InterPro" id="IPR008893">
    <property type="entry name" value="WGR_domain"/>
</dbReference>
<accession>A0AA87MLU5</accession>
<dbReference type="NCBIfam" id="NF047558">
    <property type="entry name" value="TPR_END_plus"/>
    <property type="match status" value="1"/>
</dbReference>
<feature type="coiled-coil region" evidence="1">
    <location>
        <begin position="549"/>
        <end position="590"/>
    </location>
</feature>
<dbReference type="Gene3D" id="2.20.140.10">
    <property type="entry name" value="WGR domain"/>
    <property type="match status" value="1"/>
</dbReference>
<organism evidence="3 4">
    <name type="scientific">Leptospira mayottensis 200901122</name>
    <dbReference type="NCBI Taxonomy" id="1193010"/>
    <lineage>
        <taxon>Bacteria</taxon>
        <taxon>Pseudomonadati</taxon>
        <taxon>Spirochaetota</taxon>
        <taxon>Spirochaetia</taxon>
        <taxon>Leptospirales</taxon>
        <taxon>Leptospiraceae</taxon>
        <taxon>Leptospira</taxon>
    </lineage>
</organism>
<dbReference type="EMBL" id="AKWM02000082">
    <property type="protein sequence ID" value="EKR98258.1"/>
    <property type="molecule type" value="Genomic_DNA"/>
</dbReference>
<name>A0AA87MLU5_9LEPT</name>
<dbReference type="AlphaFoldDB" id="A0AA87MLU5"/>
<dbReference type="SMART" id="SM00773">
    <property type="entry name" value="WGR"/>
    <property type="match status" value="1"/>
</dbReference>
<dbReference type="PANTHER" id="PTHR30634:SF13">
    <property type="entry name" value="PROTEIN YEHF"/>
    <property type="match status" value="1"/>
</dbReference>
<reference evidence="3 4" key="1">
    <citation type="journal article" date="2014" name="Int. J. Syst. Evol. Microbiol.">
        <title>Leptospira mayottensis sp. nov., a pathogenic species of the genus Leptospira isolated from humans.</title>
        <authorList>
            <person name="Bourhy P."/>
            <person name="Collet L."/>
            <person name="Brisse S."/>
            <person name="Picardeau M."/>
        </authorList>
    </citation>
    <scope>NUCLEOTIDE SEQUENCE [LARGE SCALE GENOMIC DNA]</scope>
    <source>
        <strain evidence="3 4">200901122</strain>
    </source>
</reference>
<comment type="caution">
    <text evidence="3">The sequence shown here is derived from an EMBL/GenBank/DDBJ whole genome shotgun (WGS) entry which is preliminary data.</text>
</comment>
<evidence type="ECO:0000313" key="4">
    <source>
        <dbReference type="Proteomes" id="UP000001343"/>
    </source>
</evidence>
<protein>
    <submittedName>
        <fullName evidence="3">WGR domain protein</fullName>
    </submittedName>
</protein>
<gene>
    <name evidence="3" type="ORF">LEP1GSC125_0996</name>
</gene>
<dbReference type="Proteomes" id="UP000001343">
    <property type="component" value="Unassembled WGS sequence"/>
</dbReference>
<evidence type="ECO:0000259" key="2">
    <source>
        <dbReference type="SMART" id="SM00773"/>
    </source>
</evidence>
<keyword evidence="1" id="KW-0175">Coiled coil</keyword>